<evidence type="ECO:0000256" key="1">
    <source>
        <dbReference type="SAM" id="MobiDB-lite"/>
    </source>
</evidence>
<accession>A0A834N0V2</accession>
<gene>
    <name evidence="2" type="ORF">HZH68_011228</name>
</gene>
<evidence type="ECO:0000313" key="2">
    <source>
        <dbReference type="EMBL" id="KAF7391685.1"/>
    </source>
</evidence>
<keyword evidence="3" id="KW-1185">Reference proteome</keyword>
<comment type="caution">
    <text evidence="2">The sequence shown here is derived from an EMBL/GenBank/DDBJ whole genome shotgun (WGS) entry which is preliminary data.</text>
</comment>
<dbReference type="EMBL" id="JACSDZ010000011">
    <property type="protein sequence ID" value="KAF7391685.1"/>
    <property type="molecule type" value="Genomic_DNA"/>
</dbReference>
<feature type="region of interest" description="Disordered" evidence="1">
    <location>
        <begin position="48"/>
        <end position="69"/>
    </location>
</feature>
<name>A0A834N0V2_VESGE</name>
<organism evidence="2 3">
    <name type="scientific">Vespula germanica</name>
    <name type="common">German yellow jacket</name>
    <name type="synonym">Paravespula germanica</name>
    <dbReference type="NCBI Taxonomy" id="30212"/>
    <lineage>
        <taxon>Eukaryota</taxon>
        <taxon>Metazoa</taxon>
        <taxon>Ecdysozoa</taxon>
        <taxon>Arthropoda</taxon>
        <taxon>Hexapoda</taxon>
        <taxon>Insecta</taxon>
        <taxon>Pterygota</taxon>
        <taxon>Neoptera</taxon>
        <taxon>Endopterygota</taxon>
        <taxon>Hymenoptera</taxon>
        <taxon>Apocrita</taxon>
        <taxon>Aculeata</taxon>
        <taxon>Vespoidea</taxon>
        <taxon>Vespidae</taxon>
        <taxon>Vespinae</taxon>
        <taxon>Vespula</taxon>
    </lineage>
</organism>
<evidence type="ECO:0000313" key="3">
    <source>
        <dbReference type="Proteomes" id="UP000617340"/>
    </source>
</evidence>
<dbReference type="AlphaFoldDB" id="A0A834N0V2"/>
<sequence length="69" mass="7791">MTSFAQKKQKKKKPKLNSVQIQIGSRITKDHDEQTEIRQHVRIGQRAENTNLAQNLTGMGDLSGSLDSR</sequence>
<dbReference type="Proteomes" id="UP000617340">
    <property type="component" value="Unassembled WGS sequence"/>
</dbReference>
<proteinExistence type="predicted"/>
<feature type="region of interest" description="Disordered" evidence="1">
    <location>
        <begin position="1"/>
        <end position="22"/>
    </location>
</feature>
<reference evidence="2" key="1">
    <citation type="journal article" date="2020" name="G3 (Bethesda)">
        <title>High-Quality Assemblies for Three Invasive Social Wasps from the &lt;i&gt;Vespula&lt;/i&gt; Genus.</title>
        <authorList>
            <person name="Harrop T.W.R."/>
            <person name="Guhlin J."/>
            <person name="McLaughlin G.M."/>
            <person name="Permina E."/>
            <person name="Stockwell P."/>
            <person name="Gilligan J."/>
            <person name="Le Lec M.F."/>
            <person name="Gruber M.A.M."/>
            <person name="Quinn O."/>
            <person name="Lovegrove M."/>
            <person name="Duncan E.J."/>
            <person name="Remnant E.J."/>
            <person name="Van Eeckhoven J."/>
            <person name="Graham B."/>
            <person name="Knapp R.A."/>
            <person name="Langford K.W."/>
            <person name="Kronenberg Z."/>
            <person name="Press M.O."/>
            <person name="Eacker S.M."/>
            <person name="Wilson-Rankin E.E."/>
            <person name="Purcell J."/>
            <person name="Lester P.J."/>
            <person name="Dearden P.K."/>
        </authorList>
    </citation>
    <scope>NUCLEOTIDE SEQUENCE</scope>
    <source>
        <strain evidence="2">Linc-1</strain>
    </source>
</reference>
<protein>
    <submittedName>
        <fullName evidence="2">Uncharacterized protein</fullName>
    </submittedName>
</protein>
<feature type="compositionally biased region" description="Polar residues" evidence="1">
    <location>
        <begin position="48"/>
        <end position="57"/>
    </location>
</feature>